<sequence>MTKFLDRLTNWEQWPFWMRYLNITPMWAWYCIRSGTPWFFTPSNPTLTFGGFEGESKREMYEQLPPGTFPDTIYIEPYRPFAGVQAQVEAGGFSFPFIVKPDVGMAGILFRKIHSWEELAAYHAQMPVDYIVQTLIPFDIEYSIFYYRYPGEQRGTITGFLQKEPMSVTGDGQRSLRQLMEAHPKAKYRLDELFTKHEATLEEILPAGEKRFLTYAANLNRGGHFINLHDAIDEALLSVVDGLNQYSREFYYGRYDLKAASLEDLKSGRNFLLLEYNGSGAEPNHVYNCGMRLRDAHREILRHWKALYEISAANRRRGIEPWALRKGWRFLKEAGRHFKKLKELDERV</sequence>
<dbReference type="Proteomes" id="UP001501725">
    <property type="component" value="Unassembled WGS sequence"/>
</dbReference>
<organism evidence="1 2">
    <name type="scientific">Flaviaesturariibacter amylovorans</name>
    <dbReference type="NCBI Taxonomy" id="1084520"/>
    <lineage>
        <taxon>Bacteria</taxon>
        <taxon>Pseudomonadati</taxon>
        <taxon>Bacteroidota</taxon>
        <taxon>Chitinophagia</taxon>
        <taxon>Chitinophagales</taxon>
        <taxon>Chitinophagaceae</taxon>
        <taxon>Flaviaestuariibacter</taxon>
    </lineage>
</organism>
<gene>
    <name evidence="1" type="ORF">GCM10023184_19790</name>
</gene>
<accession>A0ABP8GSS0</accession>
<dbReference type="EMBL" id="BAABGY010000007">
    <property type="protein sequence ID" value="GAA4329327.1"/>
    <property type="molecule type" value="Genomic_DNA"/>
</dbReference>
<dbReference type="InterPro" id="IPR013815">
    <property type="entry name" value="ATP_grasp_subdomain_1"/>
</dbReference>
<dbReference type="RefSeq" id="WP_345255456.1">
    <property type="nucleotide sequence ID" value="NZ_BAABGY010000007.1"/>
</dbReference>
<comment type="caution">
    <text evidence="1">The sequence shown here is derived from an EMBL/GenBank/DDBJ whole genome shotgun (WGS) entry which is preliminary data.</text>
</comment>
<evidence type="ECO:0000313" key="2">
    <source>
        <dbReference type="Proteomes" id="UP001501725"/>
    </source>
</evidence>
<name>A0ABP8GSS0_9BACT</name>
<dbReference type="Gene3D" id="3.30.1490.20">
    <property type="entry name" value="ATP-grasp fold, A domain"/>
    <property type="match status" value="1"/>
</dbReference>
<reference evidence="2" key="1">
    <citation type="journal article" date="2019" name="Int. J. Syst. Evol. Microbiol.">
        <title>The Global Catalogue of Microorganisms (GCM) 10K type strain sequencing project: providing services to taxonomists for standard genome sequencing and annotation.</title>
        <authorList>
            <consortium name="The Broad Institute Genomics Platform"/>
            <consortium name="The Broad Institute Genome Sequencing Center for Infectious Disease"/>
            <person name="Wu L."/>
            <person name="Ma J."/>
        </authorList>
    </citation>
    <scope>NUCLEOTIDE SEQUENCE [LARGE SCALE GENOMIC DNA]</scope>
    <source>
        <strain evidence="2">JCM 17919</strain>
    </source>
</reference>
<evidence type="ECO:0000313" key="1">
    <source>
        <dbReference type="EMBL" id="GAA4329327.1"/>
    </source>
</evidence>
<proteinExistence type="predicted"/>
<dbReference type="GO" id="GO:0016874">
    <property type="term" value="F:ligase activity"/>
    <property type="evidence" value="ECO:0007669"/>
    <property type="project" value="UniProtKB-KW"/>
</dbReference>
<keyword evidence="2" id="KW-1185">Reference proteome</keyword>
<protein>
    <submittedName>
        <fullName evidence="1">D-alanine--D-alanine ligase</fullName>
    </submittedName>
</protein>
<keyword evidence="1" id="KW-0436">Ligase</keyword>
<dbReference type="SUPFAM" id="SSF56059">
    <property type="entry name" value="Glutathione synthetase ATP-binding domain-like"/>
    <property type="match status" value="1"/>
</dbReference>